<evidence type="ECO:0000256" key="2">
    <source>
        <dbReference type="SAM" id="Phobius"/>
    </source>
</evidence>
<keyword evidence="4" id="KW-1185">Reference proteome</keyword>
<feature type="transmembrane region" description="Helical" evidence="2">
    <location>
        <begin position="81"/>
        <end position="98"/>
    </location>
</feature>
<evidence type="ECO:0000313" key="3">
    <source>
        <dbReference type="EMBL" id="KLU01553.1"/>
    </source>
</evidence>
<keyword evidence="2" id="KW-1133">Transmembrane helix</keyword>
<evidence type="ECO:0000256" key="1">
    <source>
        <dbReference type="SAM" id="MobiDB-lite"/>
    </source>
</evidence>
<dbReference type="OrthoDB" id="230726at2"/>
<dbReference type="AlphaFoldDB" id="A0A0J1B4K8"/>
<feature type="transmembrane region" description="Helical" evidence="2">
    <location>
        <begin position="209"/>
        <end position="228"/>
    </location>
</feature>
<feature type="transmembrane region" description="Helical" evidence="2">
    <location>
        <begin position="163"/>
        <end position="183"/>
    </location>
</feature>
<organism evidence="3 4">
    <name type="scientific">Rhodopirellula islandica</name>
    <dbReference type="NCBI Taxonomy" id="595434"/>
    <lineage>
        <taxon>Bacteria</taxon>
        <taxon>Pseudomonadati</taxon>
        <taxon>Planctomycetota</taxon>
        <taxon>Planctomycetia</taxon>
        <taxon>Pirellulales</taxon>
        <taxon>Pirellulaceae</taxon>
        <taxon>Rhodopirellula</taxon>
    </lineage>
</organism>
<protein>
    <submittedName>
        <fullName evidence="3">Uncharacterized protein</fullName>
    </submittedName>
</protein>
<dbReference type="EMBL" id="LECT01000053">
    <property type="protein sequence ID" value="KLU01553.1"/>
    <property type="molecule type" value="Genomic_DNA"/>
</dbReference>
<dbReference type="RefSeq" id="WP_047817237.1">
    <property type="nucleotide sequence ID" value="NZ_LECT01000053.1"/>
</dbReference>
<feature type="transmembrane region" description="Helical" evidence="2">
    <location>
        <begin position="334"/>
        <end position="358"/>
    </location>
</feature>
<feature type="transmembrane region" description="Helical" evidence="2">
    <location>
        <begin position="301"/>
        <end position="322"/>
    </location>
</feature>
<accession>A0A0J1B4K8</accession>
<proteinExistence type="predicted"/>
<dbReference type="Proteomes" id="UP000036367">
    <property type="component" value="Unassembled WGS sequence"/>
</dbReference>
<feature type="transmembrane region" description="Helical" evidence="2">
    <location>
        <begin position="391"/>
        <end position="412"/>
    </location>
</feature>
<name>A0A0J1B4K8_RHOIS</name>
<gene>
    <name evidence="3" type="ORF">RISK_006400</name>
</gene>
<keyword evidence="2" id="KW-0812">Transmembrane</keyword>
<dbReference type="PATRIC" id="fig|595434.4.peg.6083"/>
<sequence>MSSNLSTPADPLPDSPSKAAGEDRGIPVRLATREITAALVWTFAADVLIFRLATYLSIAIFLVLTPILFRYATQNLPHRRSLAICGALSGLVALRLLWQGSPLAIFSATVLVVAMSMAASGVVPFVLEGFLWFGRSFVTGIDRISRYRLTSQAIDQVRSHHRLASVLLPVAAVLAFGGIFVMANPDLVSWVSGHVQSAWNITLDWFSNFSVWEIPFCVLALTIGVGLIRPLRPHLRFGDQSENQPAIASAESSLYFAYRNTLIAVATLFAAYLCFEFWTLWRRDFPEGFYYAGYAHQGAAWLTIALGLATVSLSVIFGRSLLADPRMPKVRWWAWIWSAENLLLALAVYNRLLIYIGYNGMTQLRMVGLFGITAVAIGFALVVYKIATTKNFWWLLRSQMLALTIVVIAYSVTPVDYLAHRYNVSKVNTGYPAPSVMLAVKPISDEGLLSTFHLFEHPDPIIREGVQARLAIREAELAASGSTHWSELQGATRLLASRLADHPELATRFANPAHRQSTLQRFKDYAMQWY</sequence>
<dbReference type="STRING" id="595434.RISK_006400"/>
<feature type="region of interest" description="Disordered" evidence="1">
    <location>
        <begin position="1"/>
        <end position="22"/>
    </location>
</feature>
<feature type="transmembrane region" description="Helical" evidence="2">
    <location>
        <begin position="262"/>
        <end position="281"/>
    </location>
</feature>
<feature type="transmembrane region" description="Helical" evidence="2">
    <location>
        <begin position="48"/>
        <end position="69"/>
    </location>
</feature>
<keyword evidence="2" id="KW-0472">Membrane</keyword>
<feature type="transmembrane region" description="Helical" evidence="2">
    <location>
        <begin position="104"/>
        <end position="127"/>
    </location>
</feature>
<evidence type="ECO:0000313" key="4">
    <source>
        <dbReference type="Proteomes" id="UP000036367"/>
    </source>
</evidence>
<comment type="caution">
    <text evidence="3">The sequence shown here is derived from an EMBL/GenBank/DDBJ whole genome shotgun (WGS) entry which is preliminary data.</text>
</comment>
<dbReference type="Pfam" id="PF13687">
    <property type="entry name" value="DUF4153"/>
    <property type="match status" value="1"/>
</dbReference>
<dbReference type="InterPro" id="IPR025291">
    <property type="entry name" value="DUF4153"/>
</dbReference>
<reference evidence="3" key="1">
    <citation type="submission" date="2015-05" db="EMBL/GenBank/DDBJ databases">
        <title>Permanent draft genome of Rhodopirellula islandicus K833.</title>
        <authorList>
            <person name="Kizina J."/>
            <person name="Richter M."/>
            <person name="Glockner F.O."/>
            <person name="Harder J."/>
        </authorList>
    </citation>
    <scope>NUCLEOTIDE SEQUENCE [LARGE SCALE GENOMIC DNA]</scope>
    <source>
        <strain evidence="3">K833</strain>
    </source>
</reference>
<feature type="transmembrane region" description="Helical" evidence="2">
    <location>
        <begin position="364"/>
        <end position="384"/>
    </location>
</feature>